<evidence type="ECO:0000259" key="1">
    <source>
        <dbReference type="Pfam" id="PF14244"/>
    </source>
</evidence>
<dbReference type="AlphaFoldDB" id="A0A0B2QZB9"/>
<organism evidence="2">
    <name type="scientific">Glycine soja</name>
    <name type="common">Wild soybean</name>
    <dbReference type="NCBI Taxonomy" id="3848"/>
    <lineage>
        <taxon>Eukaryota</taxon>
        <taxon>Viridiplantae</taxon>
        <taxon>Streptophyta</taxon>
        <taxon>Embryophyta</taxon>
        <taxon>Tracheophyta</taxon>
        <taxon>Spermatophyta</taxon>
        <taxon>Magnoliopsida</taxon>
        <taxon>eudicotyledons</taxon>
        <taxon>Gunneridae</taxon>
        <taxon>Pentapetalae</taxon>
        <taxon>rosids</taxon>
        <taxon>fabids</taxon>
        <taxon>Fabales</taxon>
        <taxon>Fabaceae</taxon>
        <taxon>Papilionoideae</taxon>
        <taxon>50 kb inversion clade</taxon>
        <taxon>NPAAA clade</taxon>
        <taxon>indigoferoid/millettioid clade</taxon>
        <taxon>Phaseoleae</taxon>
        <taxon>Glycine</taxon>
        <taxon>Glycine subgen. Soja</taxon>
    </lineage>
</organism>
<dbReference type="PANTHER" id="PTHR37610:SF55">
    <property type="entry name" value="RETROTRANSPOSON COPIA-LIKE N-TERMINAL DOMAIN-CONTAINING PROTEIN"/>
    <property type="match status" value="1"/>
</dbReference>
<gene>
    <name evidence="2" type="ORF">glysoja_049317</name>
</gene>
<dbReference type="EMBL" id="KN654808">
    <property type="protein sequence ID" value="KHN25007.1"/>
    <property type="molecule type" value="Genomic_DNA"/>
</dbReference>
<protein>
    <recommendedName>
        <fullName evidence="1">Retrotransposon Copia-like N-terminal domain-containing protein</fullName>
    </recommendedName>
</protein>
<dbReference type="InterPro" id="IPR029472">
    <property type="entry name" value="Copia-like_N"/>
</dbReference>
<accession>A0A0B2QZB9</accession>
<dbReference type="Pfam" id="PF14244">
    <property type="entry name" value="Retrotran_gag_3"/>
    <property type="match status" value="1"/>
</dbReference>
<name>A0A0B2QZB9_GLYSO</name>
<dbReference type="PANTHER" id="PTHR37610">
    <property type="entry name" value="CCHC-TYPE DOMAIN-CONTAINING PROTEIN"/>
    <property type="match status" value="1"/>
</dbReference>
<reference evidence="2" key="1">
    <citation type="submission" date="2014-07" db="EMBL/GenBank/DDBJ databases">
        <title>Identification of a novel salt tolerance gene in wild soybean by whole-genome sequencing.</title>
        <authorList>
            <person name="Lam H.-M."/>
            <person name="Qi X."/>
            <person name="Li M.-W."/>
            <person name="Liu X."/>
            <person name="Xie M."/>
            <person name="Ni M."/>
            <person name="Xu X."/>
        </authorList>
    </citation>
    <scope>NUCLEOTIDE SEQUENCE [LARGE SCALE GENOMIC DNA]</scope>
    <source>
        <tissue evidence="2">Root</tissue>
    </source>
</reference>
<sequence length="71" mass="8214">FSKPYYVHPNKNPSAKLVTTLPNGSNYHGWVQAMTLVLEMKNKINFMDDTIPKPNEQDSNYSAWKRCNNLI</sequence>
<dbReference type="Proteomes" id="UP000053555">
    <property type="component" value="Unassembled WGS sequence"/>
</dbReference>
<feature type="domain" description="Retrotransposon Copia-like N-terminal" evidence="1">
    <location>
        <begin position="8"/>
        <end position="55"/>
    </location>
</feature>
<evidence type="ECO:0000313" key="2">
    <source>
        <dbReference type="EMBL" id="KHN25007.1"/>
    </source>
</evidence>
<feature type="non-terminal residue" evidence="2">
    <location>
        <position position="1"/>
    </location>
</feature>
<proteinExistence type="predicted"/>